<name>A0A9N7TU08_PLEPL</name>
<protein>
    <submittedName>
        <fullName evidence="4">Uncharacterized protein</fullName>
    </submittedName>
</protein>
<dbReference type="PANTHER" id="PTHR25465">
    <property type="entry name" value="B-BOX DOMAIN CONTAINING"/>
    <property type="match status" value="1"/>
</dbReference>
<evidence type="ECO:0000313" key="4">
    <source>
        <dbReference type="EMBL" id="CAB1417688.1"/>
    </source>
</evidence>
<dbReference type="EMBL" id="CADEAL010000278">
    <property type="protein sequence ID" value="CAB1417688.1"/>
    <property type="molecule type" value="Genomic_DNA"/>
</dbReference>
<reference evidence="4" key="1">
    <citation type="submission" date="2020-03" db="EMBL/GenBank/DDBJ databases">
        <authorList>
            <person name="Weist P."/>
        </authorList>
    </citation>
    <scope>NUCLEOTIDE SEQUENCE</scope>
</reference>
<gene>
    <name evidence="4" type="ORF">PLEPLA_LOCUS5507</name>
</gene>
<keyword evidence="1" id="KW-0479">Metal-binding</keyword>
<evidence type="ECO:0000313" key="5">
    <source>
        <dbReference type="Proteomes" id="UP001153269"/>
    </source>
</evidence>
<evidence type="ECO:0000256" key="3">
    <source>
        <dbReference type="ARBA" id="ARBA00022833"/>
    </source>
</evidence>
<accession>A0A9N7TU08</accession>
<comment type="caution">
    <text evidence="4">The sequence shown here is derived from an EMBL/GenBank/DDBJ whole genome shotgun (WGS) entry which is preliminary data.</text>
</comment>
<keyword evidence="2" id="KW-0863">Zinc-finger</keyword>
<sequence length="116" mass="13314">MLSDLLEELKKIGLQVAPPYHCYAGHEDVACDFCNGRKLKALNFCLVCLTSYYEQHLQPHFQSPQFKRHKLVEPSEKLQYTCSRHNEDLVAVNGSADITVEDSEKIYTELIRGVEK</sequence>
<evidence type="ECO:0000256" key="1">
    <source>
        <dbReference type="ARBA" id="ARBA00022723"/>
    </source>
</evidence>
<dbReference type="Proteomes" id="UP001153269">
    <property type="component" value="Unassembled WGS sequence"/>
</dbReference>
<dbReference type="Gene3D" id="4.10.830.40">
    <property type="match status" value="1"/>
</dbReference>
<dbReference type="AlphaFoldDB" id="A0A9N7TU08"/>
<keyword evidence="5" id="KW-1185">Reference proteome</keyword>
<evidence type="ECO:0000256" key="2">
    <source>
        <dbReference type="ARBA" id="ARBA00022771"/>
    </source>
</evidence>
<keyword evidence="3" id="KW-0862">Zinc</keyword>
<organism evidence="4 5">
    <name type="scientific">Pleuronectes platessa</name>
    <name type="common">European plaice</name>
    <dbReference type="NCBI Taxonomy" id="8262"/>
    <lineage>
        <taxon>Eukaryota</taxon>
        <taxon>Metazoa</taxon>
        <taxon>Chordata</taxon>
        <taxon>Craniata</taxon>
        <taxon>Vertebrata</taxon>
        <taxon>Euteleostomi</taxon>
        <taxon>Actinopterygii</taxon>
        <taxon>Neopterygii</taxon>
        <taxon>Teleostei</taxon>
        <taxon>Neoteleostei</taxon>
        <taxon>Acanthomorphata</taxon>
        <taxon>Carangaria</taxon>
        <taxon>Pleuronectiformes</taxon>
        <taxon>Pleuronectoidei</taxon>
        <taxon>Pleuronectidae</taxon>
        <taxon>Pleuronectes</taxon>
    </lineage>
</organism>
<proteinExistence type="predicted"/>
<dbReference type="PANTHER" id="PTHR25465:SF5">
    <property type="entry name" value="E3 UBIQUITIN_ISG15 LIGASE TRIM25-RELATED"/>
    <property type="match status" value="1"/>
</dbReference>
<dbReference type="GO" id="GO:0008270">
    <property type="term" value="F:zinc ion binding"/>
    <property type="evidence" value="ECO:0007669"/>
    <property type="project" value="UniProtKB-KW"/>
</dbReference>
<dbReference type="InterPro" id="IPR051051">
    <property type="entry name" value="E3_ubiq-ligase_TRIM/RNF"/>
</dbReference>